<proteinExistence type="predicted"/>
<dbReference type="EMBL" id="RQTK01000301">
    <property type="protein sequence ID" value="RUS82139.1"/>
    <property type="molecule type" value="Genomic_DNA"/>
</dbReference>
<sequence length="225" mass="25854">YYDYKTEDIRHYPSHRRLDGKDIKKIPTKATTTRGVFWNGVWSLSDMMTQLLLLLLLLCHGGEPQWNPREDHEDFKAQVELSLSHHPGRVYSGAGPDLLVMQVSGVNTITGEQVSNFKFEQSAYADYFNIDSMGYIRTRREINFGLSKEFGLMVVGQNGNKVGYKYIQIIVSEENLFPPEFETDNFRFQIYGRDVGATIGRIPVYDKDEKAYNRDVLLRAKVDPG</sequence>
<keyword evidence="2" id="KW-1185">Reference proteome</keyword>
<gene>
    <name evidence="1" type="ORF">EGW08_010113</name>
</gene>
<evidence type="ECO:0000313" key="2">
    <source>
        <dbReference type="Proteomes" id="UP000271974"/>
    </source>
</evidence>
<name>A0A433TKK9_ELYCH</name>
<dbReference type="OrthoDB" id="283575at2759"/>
<accession>A0A433TKK9</accession>
<comment type="caution">
    <text evidence="1">The sequence shown here is derived from an EMBL/GenBank/DDBJ whole genome shotgun (WGS) entry which is preliminary data.</text>
</comment>
<feature type="non-terminal residue" evidence="1">
    <location>
        <position position="1"/>
    </location>
</feature>
<protein>
    <recommendedName>
        <fullName evidence="3">Cadherin domain-containing protein</fullName>
    </recommendedName>
</protein>
<dbReference type="Proteomes" id="UP000271974">
    <property type="component" value="Unassembled WGS sequence"/>
</dbReference>
<feature type="non-terminal residue" evidence="1">
    <location>
        <position position="225"/>
    </location>
</feature>
<organism evidence="1 2">
    <name type="scientific">Elysia chlorotica</name>
    <name type="common">Eastern emerald elysia</name>
    <name type="synonym">Sea slug</name>
    <dbReference type="NCBI Taxonomy" id="188477"/>
    <lineage>
        <taxon>Eukaryota</taxon>
        <taxon>Metazoa</taxon>
        <taxon>Spiralia</taxon>
        <taxon>Lophotrochozoa</taxon>
        <taxon>Mollusca</taxon>
        <taxon>Gastropoda</taxon>
        <taxon>Heterobranchia</taxon>
        <taxon>Euthyneura</taxon>
        <taxon>Panpulmonata</taxon>
        <taxon>Sacoglossa</taxon>
        <taxon>Placobranchoidea</taxon>
        <taxon>Plakobranchidae</taxon>
        <taxon>Elysia</taxon>
    </lineage>
</organism>
<evidence type="ECO:0000313" key="1">
    <source>
        <dbReference type="EMBL" id="RUS82139.1"/>
    </source>
</evidence>
<evidence type="ECO:0008006" key="3">
    <source>
        <dbReference type="Google" id="ProtNLM"/>
    </source>
</evidence>
<reference evidence="1 2" key="1">
    <citation type="submission" date="2019-01" db="EMBL/GenBank/DDBJ databases">
        <title>A draft genome assembly of the solar-powered sea slug Elysia chlorotica.</title>
        <authorList>
            <person name="Cai H."/>
            <person name="Li Q."/>
            <person name="Fang X."/>
            <person name="Li J."/>
            <person name="Curtis N.E."/>
            <person name="Altenburger A."/>
            <person name="Shibata T."/>
            <person name="Feng M."/>
            <person name="Maeda T."/>
            <person name="Schwartz J.A."/>
            <person name="Shigenobu S."/>
            <person name="Lundholm N."/>
            <person name="Nishiyama T."/>
            <person name="Yang H."/>
            <person name="Hasebe M."/>
            <person name="Li S."/>
            <person name="Pierce S.K."/>
            <person name="Wang J."/>
        </authorList>
    </citation>
    <scope>NUCLEOTIDE SEQUENCE [LARGE SCALE GENOMIC DNA]</scope>
    <source>
        <strain evidence="1">EC2010</strain>
        <tissue evidence="1">Whole organism of an adult</tissue>
    </source>
</reference>
<dbReference type="AlphaFoldDB" id="A0A433TKK9"/>